<dbReference type="GO" id="GO:0005576">
    <property type="term" value="C:extracellular region"/>
    <property type="evidence" value="ECO:0007669"/>
    <property type="project" value="TreeGrafter"/>
</dbReference>
<dbReference type="EMBL" id="CABIKO010000127">
    <property type="protein sequence ID" value="VVA27801.1"/>
    <property type="molecule type" value="Genomic_DNA"/>
</dbReference>
<dbReference type="PANTHER" id="PTHR31181">
    <property type="entry name" value="EGG CELL-SECRETED PROTEIN 1.4"/>
    <property type="match status" value="1"/>
</dbReference>
<organism evidence="4 5">
    <name type="scientific">Prunus dulcis</name>
    <name type="common">Almond</name>
    <name type="synonym">Amygdalus dulcis</name>
    <dbReference type="NCBI Taxonomy" id="3755"/>
    <lineage>
        <taxon>Eukaryota</taxon>
        <taxon>Viridiplantae</taxon>
        <taxon>Streptophyta</taxon>
        <taxon>Embryophyta</taxon>
        <taxon>Tracheophyta</taxon>
        <taxon>Spermatophyta</taxon>
        <taxon>Magnoliopsida</taxon>
        <taxon>eudicotyledons</taxon>
        <taxon>Gunneridae</taxon>
        <taxon>Pentapetalae</taxon>
        <taxon>rosids</taxon>
        <taxon>fabids</taxon>
        <taxon>Rosales</taxon>
        <taxon>Rosaceae</taxon>
        <taxon>Amygdaloideae</taxon>
        <taxon>Amygdaleae</taxon>
        <taxon>Prunus</taxon>
    </lineage>
</organism>
<dbReference type="Proteomes" id="UP000327085">
    <property type="component" value="Chromosome 3"/>
</dbReference>
<feature type="signal peptide" evidence="2">
    <location>
        <begin position="1"/>
        <end position="23"/>
    </location>
</feature>
<evidence type="ECO:0000259" key="3">
    <source>
        <dbReference type="Pfam" id="PF05617"/>
    </source>
</evidence>
<dbReference type="Gramene" id="VVA27801">
    <property type="protein sequence ID" value="VVA27801"/>
    <property type="gene ID" value="Prudul26B004313"/>
</dbReference>
<name>A0A5E4FLU3_PRUDU</name>
<dbReference type="Pfam" id="PF05617">
    <property type="entry name" value="Prolamin_like"/>
    <property type="match status" value="1"/>
</dbReference>
<evidence type="ECO:0000256" key="2">
    <source>
        <dbReference type="SAM" id="SignalP"/>
    </source>
</evidence>
<dbReference type="InParanoid" id="A0A5E4FLU3"/>
<dbReference type="PANTHER" id="PTHR31181:SF75">
    <property type="entry name" value="EGG CELL-SECRETED-LIKE PROTEIN (DUF1278)"/>
    <property type="match status" value="1"/>
</dbReference>
<feature type="domain" description="Prolamin-like" evidence="3">
    <location>
        <begin position="59"/>
        <end position="119"/>
    </location>
</feature>
<proteinExistence type="predicted"/>
<feature type="chain" id="PRO_5022770261" evidence="2">
    <location>
        <begin position="24"/>
        <end position="132"/>
    </location>
</feature>
<reference evidence="5" key="1">
    <citation type="journal article" date="2020" name="Plant J.">
        <title>Transposons played a major role in the diversification between the closely related almond and peach genomes: results from the almond genome sequence.</title>
        <authorList>
            <person name="Alioto T."/>
            <person name="Alexiou K.G."/>
            <person name="Bardil A."/>
            <person name="Barteri F."/>
            <person name="Castanera R."/>
            <person name="Cruz F."/>
            <person name="Dhingra A."/>
            <person name="Duval H."/>
            <person name="Fernandez I Marti A."/>
            <person name="Frias L."/>
            <person name="Galan B."/>
            <person name="Garcia J.L."/>
            <person name="Howad W."/>
            <person name="Gomez-Garrido J."/>
            <person name="Gut M."/>
            <person name="Julca I."/>
            <person name="Morata J."/>
            <person name="Puigdomenech P."/>
            <person name="Ribeca P."/>
            <person name="Rubio Cabetas M.J."/>
            <person name="Vlasova A."/>
            <person name="Wirthensohn M."/>
            <person name="Garcia-Mas J."/>
            <person name="Gabaldon T."/>
            <person name="Casacuberta J.M."/>
            <person name="Arus P."/>
        </authorList>
    </citation>
    <scope>NUCLEOTIDE SEQUENCE [LARGE SCALE GENOMIC DNA]</scope>
    <source>
        <strain evidence="5">cv. Texas</strain>
    </source>
</reference>
<protein>
    <submittedName>
        <fullName evidence="4">PREDICTED: egg cell-secreted</fullName>
    </submittedName>
</protein>
<dbReference type="AlphaFoldDB" id="A0A5E4FLU3"/>
<sequence length="132" mass="13707">MSTKVEAIFSLLLMAACVATGLAHVPPPPALSLFPPIPGLLPPGIPGLPLPGNPDDIAKCWSSLKNVPGCAWEIYTSISTGKFVVGPACCKAFQAIDQNCLLKMFPFFPSFPPLINSNCANAASPKAGGSKQ</sequence>
<evidence type="ECO:0000313" key="5">
    <source>
        <dbReference type="Proteomes" id="UP000327085"/>
    </source>
</evidence>
<dbReference type="PROSITE" id="PS51257">
    <property type="entry name" value="PROKAR_LIPOPROTEIN"/>
    <property type="match status" value="1"/>
</dbReference>
<dbReference type="GO" id="GO:2000008">
    <property type="term" value="P:regulation of protein localization to cell surface"/>
    <property type="evidence" value="ECO:0007669"/>
    <property type="project" value="TreeGrafter"/>
</dbReference>
<accession>A0A5E4FLU3</accession>
<dbReference type="GO" id="GO:0080155">
    <property type="term" value="P:regulation of double fertilization forming a zygote and endosperm"/>
    <property type="evidence" value="ECO:0007669"/>
    <property type="project" value="TreeGrafter"/>
</dbReference>
<evidence type="ECO:0000313" key="4">
    <source>
        <dbReference type="EMBL" id="VVA27801.1"/>
    </source>
</evidence>
<dbReference type="InterPro" id="IPR008502">
    <property type="entry name" value="Prolamin-like"/>
</dbReference>
<evidence type="ECO:0000256" key="1">
    <source>
        <dbReference type="ARBA" id="ARBA00022729"/>
    </source>
</evidence>
<dbReference type="GO" id="GO:0031982">
    <property type="term" value="C:vesicle"/>
    <property type="evidence" value="ECO:0007669"/>
    <property type="project" value="TreeGrafter"/>
</dbReference>
<dbReference type="GO" id="GO:0009567">
    <property type="term" value="P:double fertilization forming a zygote and endosperm"/>
    <property type="evidence" value="ECO:0007669"/>
    <property type="project" value="TreeGrafter"/>
</dbReference>
<keyword evidence="1 2" id="KW-0732">Signal</keyword>
<gene>
    <name evidence="4" type="ORF">ALMOND_2B004313</name>
</gene>